<name>A0A3M7QML4_BRAPC</name>
<comment type="caution">
    <text evidence="1">The sequence shown here is derived from an EMBL/GenBank/DDBJ whole genome shotgun (WGS) entry which is preliminary data.</text>
</comment>
<keyword evidence="2" id="KW-1185">Reference proteome</keyword>
<protein>
    <submittedName>
        <fullName evidence="1">Uncharacterized protein</fullName>
    </submittedName>
</protein>
<feature type="non-terminal residue" evidence="1">
    <location>
        <position position="1"/>
    </location>
</feature>
<dbReference type="EMBL" id="REGN01005725">
    <property type="protein sequence ID" value="RNA12301.1"/>
    <property type="molecule type" value="Genomic_DNA"/>
</dbReference>
<dbReference type="AlphaFoldDB" id="A0A3M7QML4"/>
<evidence type="ECO:0000313" key="1">
    <source>
        <dbReference type="EMBL" id="RNA12301.1"/>
    </source>
</evidence>
<gene>
    <name evidence="1" type="ORF">BpHYR1_025212</name>
</gene>
<reference evidence="1 2" key="1">
    <citation type="journal article" date="2018" name="Sci. Rep.">
        <title>Genomic signatures of local adaptation to the degree of environmental predictability in rotifers.</title>
        <authorList>
            <person name="Franch-Gras L."/>
            <person name="Hahn C."/>
            <person name="Garcia-Roger E.M."/>
            <person name="Carmona M.J."/>
            <person name="Serra M."/>
            <person name="Gomez A."/>
        </authorList>
    </citation>
    <scope>NUCLEOTIDE SEQUENCE [LARGE SCALE GENOMIC DNA]</scope>
    <source>
        <strain evidence="1">HYR1</strain>
    </source>
</reference>
<sequence>IPRAIDHEEIIKSTKEDPALQEVISRLRGSKFNFKNQRDLKAKQVIKCNGDRKLRAKESQLNIDELVLYQKPRGKVFDKKEPVRDPNPWRVEEVNGSMVTARSSD</sequence>
<accession>A0A3M7QML4</accession>
<dbReference type="Proteomes" id="UP000276133">
    <property type="component" value="Unassembled WGS sequence"/>
</dbReference>
<evidence type="ECO:0000313" key="2">
    <source>
        <dbReference type="Proteomes" id="UP000276133"/>
    </source>
</evidence>
<dbReference type="OrthoDB" id="6104117at2759"/>
<proteinExistence type="predicted"/>
<organism evidence="1 2">
    <name type="scientific">Brachionus plicatilis</name>
    <name type="common">Marine rotifer</name>
    <name type="synonym">Brachionus muelleri</name>
    <dbReference type="NCBI Taxonomy" id="10195"/>
    <lineage>
        <taxon>Eukaryota</taxon>
        <taxon>Metazoa</taxon>
        <taxon>Spiralia</taxon>
        <taxon>Gnathifera</taxon>
        <taxon>Rotifera</taxon>
        <taxon>Eurotatoria</taxon>
        <taxon>Monogononta</taxon>
        <taxon>Pseudotrocha</taxon>
        <taxon>Ploima</taxon>
        <taxon>Brachionidae</taxon>
        <taxon>Brachionus</taxon>
    </lineage>
</organism>
<feature type="non-terminal residue" evidence="1">
    <location>
        <position position="105"/>
    </location>
</feature>